<reference evidence="2 3" key="1">
    <citation type="journal article" date="2016" name="Nat. Commun.">
        <title>Thousands of microbial genomes shed light on interconnected biogeochemical processes in an aquifer system.</title>
        <authorList>
            <person name="Anantharaman K."/>
            <person name="Brown C.T."/>
            <person name="Hug L.A."/>
            <person name="Sharon I."/>
            <person name="Castelle C.J."/>
            <person name="Probst A.J."/>
            <person name="Thomas B.C."/>
            <person name="Singh A."/>
            <person name="Wilkins M.J."/>
            <person name="Karaoz U."/>
            <person name="Brodie E.L."/>
            <person name="Williams K.H."/>
            <person name="Hubbard S.S."/>
            <person name="Banfield J.F."/>
        </authorList>
    </citation>
    <scope>NUCLEOTIDE SEQUENCE [LARGE SCALE GENOMIC DNA]</scope>
</reference>
<dbReference type="AlphaFoldDB" id="A0A1F6D8C2"/>
<dbReference type="InterPro" id="IPR007165">
    <property type="entry name" value="Phage_holin_4_2"/>
</dbReference>
<feature type="transmembrane region" description="Helical" evidence="1">
    <location>
        <begin position="90"/>
        <end position="107"/>
    </location>
</feature>
<evidence type="ECO:0000256" key="1">
    <source>
        <dbReference type="SAM" id="Phobius"/>
    </source>
</evidence>
<protein>
    <recommendedName>
        <fullName evidence="4">Phage holin family protein</fullName>
    </recommendedName>
</protein>
<gene>
    <name evidence="2" type="ORF">A2765_06220</name>
</gene>
<feature type="transmembrane region" description="Helical" evidence="1">
    <location>
        <begin position="58"/>
        <end position="78"/>
    </location>
</feature>
<dbReference type="Pfam" id="PF04020">
    <property type="entry name" value="Phage_holin_4_2"/>
    <property type="match status" value="1"/>
</dbReference>
<keyword evidence="1" id="KW-1133">Transmembrane helix</keyword>
<organism evidence="2 3">
    <name type="scientific">Candidatus Kaiserbacteria bacterium RIFCSPHIGHO2_01_FULL_56_24</name>
    <dbReference type="NCBI Taxonomy" id="1798487"/>
    <lineage>
        <taxon>Bacteria</taxon>
        <taxon>Candidatus Kaiseribacteriota</taxon>
    </lineage>
</organism>
<accession>A0A1F6D8C2</accession>
<dbReference type="EMBL" id="MFLA01000047">
    <property type="protein sequence ID" value="OGG57703.1"/>
    <property type="molecule type" value="Genomic_DNA"/>
</dbReference>
<keyword evidence="1" id="KW-0472">Membrane</keyword>
<sequence>MHFLVRFLAIAVAVYLTVNLVPGITVTGGWMTMLIVAIVWSVITMVIRPVLQLLSLPITIITLGLFSFILNALLFWAMELVVPGFDVAGFFPALLGSIVLSLISWLIQKVF</sequence>
<comment type="caution">
    <text evidence="2">The sequence shown here is derived from an EMBL/GenBank/DDBJ whole genome shotgun (WGS) entry which is preliminary data.</text>
</comment>
<feature type="transmembrane region" description="Helical" evidence="1">
    <location>
        <begin position="33"/>
        <end position="51"/>
    </location>
</feature>
<name>A0A1F6D8C2_9BACT</name>
<evidence type="ECO:0008006" key="4">
    <source>
        <dbReference type="Google" id="ProtNLM"/>
    </source>
</evidence>
<proteinExistence type="predicted"/>
<dbReference type="PANTHER" id="PTHR37309">
    <property type="entry name" value="SLR0284 PROTEIN"/>
    <property type="match status" value="1"/>
</dbReference>
<dbReference type="Proteomes" id="UP000176377">
    <property type="component" value="Unassembled WGS sequence"/>
</dbReference>
<evidence type="ECO:0000313" key="2">
    <source>
        <dbReference type="EMBL" id="OGG57703.1"/>
    </source>
</evidence>
<dbReference type="PANTHER" id="PTHR37309:SF1">
    <property type="entry name" value="SLR0284 PROTEIN"/>
    <property type="match status" value="1"/>
</dbReference>
<keyword evidence="1" id="KW-0812">Transmembrane</keyword>
<evidence type="ECO:0000313" key="3">
    <source>
        <dbReference type="Proteomes" id="UP000176377"/>
    </source>
</evidence>